<keyword evidence="1" id="KW-0519">Myristate</keyword>
<dbReference type="HOGENOM" id="CLU_133420_1_0_1"/>
<feature type="compositionally biased region" description="Polar residues" evidence="4">
    <location>
        <begin position="42"/>
        <end position="62"/>
    </location>
</feature>
<dbReference type="InParanoid" id="A0A074YJZ6"/>
<feature type="compositionally biased region" description="Polar residues" evidence="4">
    <location>
        <begin position="11"/>
        <end position="26"/>
    </location>
</feature>
<dbReference type="EMBL" id="KL584762">
    <property type="protein sequence ID" value="KEQ94422.1"/>
    <property type="molecule type" value="Genomic_DNA"/>
</dbReference>
<feature type="compositionally biased region" description="Basic and acidic residues" evidence="4">
    <location>
        <begin position="107"/>
        <end position="119"/>
    </location>
</feature>
<dbReference type="InterPro" id="IPR031632">
    <property type="entry name" value="SVIP"/>
</dbReference>
<dbReference type="Pfam" id="PF15811">
    <property type="entry name" value="SVIP"/>
    <property type="match status" value="1"/>
</dbReference>
<organism evidence="5 6">
    <name type="scientific">Aureobasidium subglaciale (strain EXF-2481)</name>
    <name type="common">Aureobasidium pullulans var. subglaciale</name>
    <dbReference type="NCBI Taxonomy" id="1043005"/>
    <lineage>
        <taxon>Eukaryota</taxon>
        <taxon>Fungi</taxon>
        <taxon>Dikarya</taxon>
        <taxon>Ascomycota</taxon>
        <taxon>Pezizomycotina</taxon>
        <taxon>Dothideomycetes</taxon>
        <taxon>Dothideomycetidae</taxon>
        <taxon>Dothideales</taxon>
        <taxon>Saccotheciaceae</taxon>
        <taxon>Aureobasidium</taxon>
    </lineage>
</organism>
<evidence type="ECO:0000313" key="6">
    <source>
        <dbReference type="Proteomes" id="UP000030641"/>
    </source>
</evidence>
<feature type="compositionally biased region" description="Basic and acidic residues" evidence="4">
    <location>
        <begin position="74"/>
        <end position="88"/>
    </location>
</feature>
<evidence type="ECO:0000256" key="2">
    <source>
        <dbReference type="ARBA" id="ARBA00023139"/>
    </source>
</evidence>
<keyword evidence="6" id="KW-1185">Reference proteome</keyword>
<dbReference type="OMA" id="CGKQSKD"/>
<evidence type="ECO:0000256" key="3">
    <source>
        <dbReference type="ARBA" id="ARBA00023288"/>
    </source>
</evidence>
<keyword evidence="2" id="KW-0564">Palmitate</keyword>
<feature type="compositionally biased region" description="Polar residues" evidence="4">
    <location>
        <begin position="97"/>
        <end position="106"/>
    </location>
</feature>
<proteinExistence type="predicted"/>
<feature type="region of interest" description="Disordered" evidence="4">
    <location>
        <begin position="1"/>
        <end position="128"/>
    </location>
</feature>
<keyword evidence="3" id="KW-0449">Lipoprotein</keyword>
<gene>
    <name evidence="5" type="ORF">AUEXF2481DRAFT_5910</name>
</gene>
<name>A0A074YJZ6_AURSE</name>
<dbReference type="GeneID" id="25369268"/>
<protein>
    <submittedName>
        <fullName evidence="5">Uncharacterized protein</fullName>
    </submittedName>
</protein>
<reference evidence="5 6" key="1">
    <citation type="journal article" date="2014" name="BMC Genomics">
        <title>Genome sequencing of four Aureobasidium pullulans varieties: biotechnological potential, stress tolerance, and description of new species.</title>
        <authorList>
            <person name="Gostin Ar C."/>
            <person name="Ohm R.A."/>
            <person name="Kogej T."/>
            <person name="Sonjak S."/>
            <person name="Turk M."/>
            <person name="Zajc J."/>
            <person name="Zalar P."/>
            <person name="Grube M."/>
            <person name="Sun H."/>
            <person name="Han J."/>
            <person name="Sharma A."/>
            <person name="Chiniquy J."/>
            <person name="Ngan C.Y."/>
            <person name="Lipzen A."/>
            <person name="Barry K."/>
            <person name="Grigoriev I.V."/>
            <person name="Gunde-Cimerman N."/>
        </authorList>
    </citation>
    <scope>NUCLEOTIDE SEQUENCE [LARGE SCALE GENOMIC DNA]</scope>
    <source>
        <strain evidence="5 6">EXF-2481</strain>
    </source>
</reference>
<dbReference type="AlphaFoldDB" id="A0A074YJZ6"/>
<evidence type="ECO:0000256" key="4">
    <source>
        <dbReference type="SAM" id="MobiDB-lite"/>
    </source>
</evidence>
<accession>A0A074YJZ6</accession>
<evidence type="ECO:0000313" key="5">
    <source>
        <dbReference type="EMBL" id="KEQ94422.1"/>
    </source>
</evidence>
<sequence>MGNCFGKPKSDNFSSSGQTLANSSANAPKPVTATTPLKPKTASYSPTPAQGRTVGGASTSAPGSDPRAAAALAAEERLKASQAREKGKLGRQLDAQKAQTHNQVLDETSRDNRLARNADENAQTRTWN</sequence>
<dbReference type="OrthoDB" id="5415072at2759"/>
<dbReference type="Proteomes" id="UP000030641">
    <property type="component" value="Unassembled WGS sequence"/>
</dbReference>
<dbReference type="RefSeq" id="XP_013342779.1">
    <property type="nucleotide sequence ID" value="XM_013487325.1"/>
</dbReference>
<evidence type="ECO:0000256" key="1">
    <source>
        <dbReference type="ARBA" id="ARBA00022707"/>
    </source>
</evidence>